<keyword evidence="4 7" id="KW-0732">Signal</keyword>
<dbReference type="PRINTS" id="PR00741">
    <property type="entry name" value="GLHYDRLASE29"/>
</dbReference>
<evidence type="ECO:0000256" key="4">
    <source>
        <dbReference type="ARBA" id="ARBA00022729"/>
    </source>
</evidence>
<dbReference type="PANTHER" id="PTHR10030:SF37">
    <property type="entry name" value="ALPHA-L-FUCOSIDASE-RELATED"/>
    <property type="match status" value="1"/>
</dbReference>
<keyword evidence="5" id="KW-0378">Hydrolase</keyword>
<dbReference type="InterPro" id="IPR016286">
    <property type="entry name" value="FUC_metazoa-typ"/>
</dbReference>
<dbReference type="GO" id="GO:0004560">
    <property type="term" value="F:alpha-L-fucosidase activity"/>
    <property type="evidence" value="ECO:0007669"/>
    <property type="project" value="InterPro"/>
</dbReference>
<reference evidence="9 10" key="1">
    <citation type="submission" date="2017-10" db="EMBL/GenBank/DDBJ databases">
        <title>Paenichitinophaga pekingensis gen. nov., sp. nov., isolated from activated sludge.</title>
        <authorList>
            <person name="Jin D."/>
            <person name="Kong X."/>
            <person name="Deng Y."/>
            <person name="Bai Z."/>
        </authorList>
    </citation>
    <scope>NUCLEOTIDE SEQUENCE [LARGE SCALE GENOMIC DNA]</scope>
    <source>
        <strain evidence="9 10">13</strain>
    </source>
</reference>
<comment type="similarity">
    <text evidence="2">Belongs to the glycosyl hydrolase 29 family.</text>
</comment>
<feature type="domain" description="Glycoside hydrolase family 29 N-terminal" evidence="8">
    <location>
        <begin position="21"/>
        <end position="332"/>
    </location>
</feature>
<gene>
    <name evidence="9" type="ORF">COR50_19200</name>
</gene>
<dbReference type="SUPFAM" id="SSF51445">
    <property type="entry name" value="(Trans)glycosidases"/>
    <property type="match status" value="1"/>
</dbReference>
<dbReference type="Proteomes" id="UP000220133">
    <property type="component" value="Chromosome"/>
</dbReference>
<dbReference type="EC" id="3.2.1.51" evidence="3"/>
<feature type="chain" id="PRO_5012787449" description="alpha-L-fucosidase" evidence="7">
    <location>
        <begin position="21"/>
        <end position="714"/>
    </location>
</feature>
<organism evidence="9 10">
    <name type="scientific">Chitinophaga caeni</name>
    <dbReference type="NCBI Taxonomy" id="2029983"/>
    <lineage>
        <taxon>Bacteria</taxon>
        <taxon>Pseudomonadati</taxon>
        <taxon>Bacteroidota</taxon>
        <taxon>Chitinophagia</taxon>
        <taxon>Chitinophagales</taxon>
        <taxon>Chitinophagaceae</taxon>
        <taxon>Chitinophaga</taxon>
    </lineage>
</organism>
<evidence type="ECO:0000259" key="8">
    <source>
        <dbReference type="Pfam" id="PF01120"/>
    </source>
</evidence>
<sequence length="714" mass="80043">MKRKLLWVLMGTLFGHGAIAQVDPDALQQWKDQKYSMFIHFGIYSQLGGVWDGKNIDRGLSEQIQAHAGIYSDTYAAVADDFNPTKWNPDSIALLAKNAGMKSIVITSKHHDGFCMFDASNTDFDIVDATPYKRDIVKELANACRAQGLKFGLYFSLIDWHYPQASPISSHNSDYITPEHHQYNMQQVTDLLTHYGPISELWFDMGSMSKQQSIEMRALVHRLQPNCMIGSRIGNNRGDFDVMGDNQEPDYIIGVPWQSPASFFDETWGYRSWQVRTGKQEKFKEKLTSLIRVASRGGNYLLNIGPKGDGSVVDYERDVLLMIGDWLKNNGEAIYGTQPDPFHVPFGWGSITTKGNTIYLHLLNMPHKNVVLLPGLKGKVGKAYSLHGQTKVKASATDDGVVLEIPDVVFKQDVIPVVALEMPQGYTVPPINILAVNNTPVLLGSGNAFHYYSTSGVDYNTRLRSTVKEAFTLAPTQSGAYSARVYYSSEESGKTMLLHLNGKPLELKLENGQKMKIPNDRATLSFGKIYLAGPMYAGIDGANGDPRKVDSSLTWPSGSRFKWEPKADWHNGHTYWLPAKQMNAYYVLQQVHAEMAQNVLVRFTGGDGLMVFLNGEKAISTNNLNKVDSLSHTVMLPLQKGNNQILVKVFNNFHKKVPVNIDFNIPQEGYVLTLRDLQLEKDHYFPVSWELSHPETPHENLGFVNLFVEVAPKK</sequence>
<dbReference type="AlphaFoldDB" id="A0A291QYV5"/>
<evidence type="ECO:0000313" key="10">
    <source>
        <dbReference type="Proteomes" id="UP000220133"/>
    </source>
</evidence>
<keyword evidence="6" id="KW-0326">Glycosidase</keyword>
<protein>
    <recommendedName>
        <fullName evidence="3">alpha-L-fucosidase</fullName>
        <ecNumber evidence="3">3.2.1.51</ecNumber>
    </recommendedName>
</protein>
<dbReference type="InterPro" id="IPR057739">
    <property type="entry name" value="Glyco_hydro_29_N"/>
</dbReference>
<proteinExistence type="inferred from homology"/>
<dbReference type="GO" id="GO:0005764">
    <property type="term" value="C:lysosome"/>
    <property type="evidence" value="ECO:0007669"/>
    <property type="project" value="TreeGrafter"/>
</dbReference>
<comment type="function">
    <text evidence="1">Alpha-L-fucosidase is responsible for hydrolyzing the alpha-1,6-linked fucose joined to the reducing-end N-acetylglucosamine of the carbohydrate moieties of glycoproteins.</text>
</comment>
<accession>A0A291QYV5</accession>
<evidence type="ECO:0000313" key="9">
    <source>
        <dbReference type="EMBL" id="ATL49128.1"/>
    </source>
</evidence>
<dbReference type="GO" id="GO:0016139">
    <property type="term" value="P:glycoside catabolic process"/>
    <property type="evidence" value="ECO:0007669"/>
    <property type="project" value="TreeGrafter"/>
</dbReference>
<dbReference type="GO" id="GO:0006004">
    <property type="term" value="P:fucose metabolic process"/>
    <property type="evidence" value="ECO:0007669"/>
    <property type="project" value="InterPro"/>
</dbReference>
<dbReference type="KEGG" id="cbae:COR50_19200"/>
<dbReference type="Gene3D" id="3.20.20.80">
    <property type="entry name" value="Glycosidases"/>
    <property type="match status" value="1"/>
</dbReference>
<dbReference type="Pfam" id="PF01120">
    <property type="entry name" value="Alpha_L_fucos"/>
    <property type="match status" value="1"/>
</dbReference>
<dbReference type="EMBL" id="CP023777">
    <property type="protein sequence ID" value="ATL49128.1"/>
    <property type="molecule type" value="Genomic_DNA"/>
</dbReference>
<dbReference type="InterPro" id="IPR000933">
    <property type="entry name" value="Glyco_hydro_29"/>
</dbReference>
<evidence type="ECO:0000256" key="7">
    <source>
        <dbReference type="SAM" id="SignalP"/>
    </source>
</evidence>
<evidence type="ECO:0000256" key="1">
    <source>
        <dbReference type="ARBA" id="ARBA00004071"/>
    </source>
</evidence>
<keyword evidence="10" id="KW-1185">Reference proteome</keyword>
<feature type="signal peptide" evidence="7">
    <location>
        <begin position="1"/>
        <end position="20"/>
    </location>
</feature>
<evidence type="ECO:0000256" key="5">
    <source>
        <dbReference type="ARBA" id="ARBA00022801"/>
    </source>
</evidence>
<dbReference type="InterPro" id="IPR017853">
    <property type="entry name" value="GH"/>
</dbReference>
<dbReference type="PANTHER" id="PTHR10030">
    <property type="entry name" value="ALPHA-L-FUCOSIDASE"/>
    <property type="match status" value="1"/>
</dbReference>
<evidence type="ECO:0000256" key="6">
    <source>
        <dbReference type="ARBA" id="ARBA00023295"/>
    </source>
</evidence>
<evidence type="ECO:0000256" key="2">
    <source>
        <dbReference type="ARBA" id="ARBA00007951"/>
    </source>
</evidence>
<evidence type="ECO:0000256" key="3">
    <source>
        <dbReference type="ARBA" id="ARBA00012662"/>
    </source>
</evidence>
<dbReference type="OrthoDB" id="107551at2"/>
<dbReference type="SMART" id="SM00812">
    <property type="entry name" value="Alpha_L_fucos"/>
    <property type="match status" value="1"/>
</dbReference>
<dbReference type="RefSeq" id="WP_098195496.1">
    <property type="nucleotide sequence ID" value="NZ_CP023777.1"/>
</dbReference>
<name>A0A291QYV5_9BACT</name>